<dbReference type="Proteomes" id="UP001049176">
    <property type="component" value="Chromosome 1"/>
</dbReference>
<dbReference type="PANTHER" id="PTHR15341">
    <property type="entry name" value="SUN-COR STEROID HORMONE RECEPTOR CO-REPRESSOR"/>
    <property type="match status" value="1"/>
</dbReference>
<proteinExistence type="inferred from homology"/>
<protein>
    <recommendedName>
        <fullName evidence="6">Exosome complex protein</fullName>
    </recommendedName>
</protein>
<dbReference type="OrthoDB" id="1421013at2759"/>
<evidence type="ECO:0000256" key="3">
    <source>
        <dbReference type="ARBA" id="ARBA00022552"/>
    </source>
</evidence>
<dbReference type="GO" id="GO:0010468">
    <property type="term" value="P:regulation of gene expression"/>
    <property type="evidence" value="ECO:0007669"/>
    <property type="project" value="TreeGrafter"/>
</dbReference>
<dbReference type="InterPro" id="IPR011082">
    <property type="entry name" value="Exosome-assoc_fac/DNA_repair"/>
</dbReference>
<keyword evidence="3 6" id="KW-0698">rRNA processing</keyword>
<name>A0A9P7V3W3_9AGAR</name>
<evidence type="ECO:0000256" key="6">
    <source>
        <dbReference type="RuleBase" id="RU368003"/>
    </source>
</evidence>
<evidence type="ECO:0000256" key="5">
    <source>
        <dbReference type="ARBA" id="ARBA00023242"/>
    </source>
</evidence>
<evidence type="ECO:0000256" key="4">
    <source>
        <dbReference type="ARBA" id="ARBA00022884"/>
    </source>
</evidence>
<keyword evidence="5 6" id="KW-0539">Nucleus</keyword>
<evidence type="ECO:0000256" key="1">
    <source>
        <dbReference type="ARBA" id="ARBA00004123"/>
    </source>
</evidence>
<comment type="subcellular location">
    <subcellularLocation>
        <location evidence="1 6">Nucleus</location>
    </subcellularLocation>
</comment>
<dbReference type="Pfam" id="PF04000">
    <property type="entry name" value="Sas10_Utp3"/>
    <property type="match status" value="1"/>
</dbReference>
<comment type="similarity">
    <text evidence="2 6">Belongs to the C1D family.</text>
</comment>
<reference evidence="8" key="1">
    <citation type="journal article" date="2021" name="Genome Biol. Evol.">
        <title>The assembled and annotated genome of the fairy-ring fungus Marasmius oreades.</title>
        <authorList>
            <person name="Hiltunen M."/>
            <person name="Ament-Velasquez S.L."/>
            <person name="Johannesson H."/>
        </authorList>
    </citation>
    <scope>NUCLEOTIDE SEQUENCE</scope>
    <source>
        <strain evidence="8">03SP1</strain>
    </source>
</reference>
<dbReference type="AlphaFoldDB" id="A0A9P7V3W3"/>
<dbReference type="GeneID" id="66070684"/>
<feature type="compositionally biased region" description="Low complexity" evidence="7">
    <location>
        <begin position="134"/>
        <end position="148"/>
    </location>
</feature>
<feature type="region of interest" description="Disordered" evidence="7">
    <location>
        <begin position="185"/>
        <end position="282"/>
    </location>
</feature>
<feature type="region of interest" description="Disordered" evidence="7">
    <location>
        <begin position="127"/>
        <end position="148"/>
    </location>
</feature>
<dbReference type="PANTHER" id="PTHR15341:SF3">
    <property type="entry name" value="NUCLEAR NUCLEIC ACID-BINDING PROTEIN C1D"/>
    <property type="match status" value="1"/>
</dbReference>
<feature type="compositionally biased region" description="Polar residues" evidence="7">
    <location>
        <begin position="239"/>
        <end position="257"/>
    </location>
</feature>
<feature type="compositionally biased region" description="Basic residues" evidence="7">
    <location>
        <begin position="267"/>
        <end position="282"/>
    </location>
</feature>
<keyword evidence="9" id="KW-1185">Reference proteome</keyword>
<dbReference type="RefSeq" id="XP_043016266.1">
    <property type="nucleotide sequence ID" value="XM_043147556.1"/>
</dbReference>
<dbReference type="GO" id="GO:0000460">
    <property type="term" value="P:maturation of 5.8S rRNA"/>
    <property type="evidence" value="ECO:0007669"/>
    <property type="project" value="TreeGrafter"/>
</dbReference>
<organism evidence="8 9">
    <name type="scientific">Marasmius oreades</name>
    <name type="common">fairy-ring Marasmius</name>
    <dbReference type="NCBI Taxonomy" id="181124"/>
    <lineage>
        <taxon>Eukaryota</taxon>
        <taxon>Fungi</taxon>
        <taxon>Dikarya</taxon>
        <taxon>Basidiomycota</taxon>
        <taxon>Agaricomycotina</taxon>
        <taxon>Agaricomycetes</taxon>
        <taxon>Agaricomycetidae</taxon>
        <taxon>Agaricales</taxon>
        <taxon>Marasmiineae</taxon>
        <taxon>Marasmiaceae</taxon>
        <taxon>Marasmius</taxon>
    </lineage>
</organism>
<evidence type="ECO:0000313" key="8">
    <source>
        <dbReference type="EMBL" id="KAG7099796.1"/>
    </source>
</evidence>
<dbReference type="GO" id="GO:0003723">
    <property type="term" value="F:RNA binding"/>
    <property type="evidence" value="ECO:0007669"/>
    <property type="project" value="UniProtKB-UniRule"/>
</dbReference>
<keyword evidence="4 6" id="KW-0694">RNA-binding</keyword>
<comment type="function">
    <text evidence="6">Required for exosome-dependent processing of pre-rRNA and small nucleolar RNA (snRNA) precursors. Involved in processing of 35S pre-rRNA at the A0, A1 and A2 sites.</text>
</comment>
<dbReference type="KEGG" id="more:E1B28_001608"/>
<sequence>MMSSAATSANETRKTKSRLAVLSSSLDELEDHLQPLLSQTLPETLLSLEPLQQAKLLTDIPYVVYDLVFIYLKTRGIDPKTHPVIAELERVKSYFGKIKNAENPPQRTTQVDKAAATRFIQHAISQVTSTSNVPTPSETEYPTSTPAPAAVPVKVTSKMRERAEYEQRLKEGKEGDEEEEDLQVYGNEMAEGNASTRATNTTKRKRPAVDHFAGVGEPESDAEPDVPASSLNLKKKQRFTGSAVSTPVISSPASTPAPSDGAPDPGKKKKKKAKKKKESTIG</sequence>
<gene>
    <name evidence="8" type="ORF">E1B28_001608</name>
</gene>
<dbReference type="GO" id="GO:0000178">
    <property type="term" value="C:exosome (RNase complex)"/>
    <property type="evidence" value="ECO:0007669"/>
    <property type="project" value="TreeGrafter"/>
</dbReference>
<dbReference type="GO" id="GO:0003677">
    <property type="term" value="F:DNA binding"/>
    <property type="evidence" value="ECO:0007669"/>
    <property type="project" value="TreeGrafter"/>
</dbReference>
<comment type="caution">
    <text evidence="8">The sequence shown here is derived from an EMBL/GenBank/DDBJ whole genome shotgun (WGS) entry which is preliminary data.</text>
</comment>
<dbReference type="GO" id="GO:0005730">
    <property type="term" value="C:nucleolus"/>
    <property type="evidence" value="ECO:0007669"/>
    <property type="project" value="TreeGrafter"/>
</dbReference>
<evidence type="ECO:0000313" key="9">
    <source>
        <dbReference type="Proteomes" id="UP001049176"/>
    </source>
</evidence>
<evidence type="ECO:0000256" key="2">
    <source>
        <dbReference type="ARBA" id="ARBA00009154"/>
    </source>
</evidence>
<accession>A0A9P7V3W3</accession>
<dbReference type="InterPro" id="IPR007146">
    <property type="entry name" value="Sas10/Utp3/C1D"/>
</dbReference>
<dbReference type="EMBL" id="CM032181">
    <property type="protein sequence ID" value="KAG7099796.1"/>
    <property type="molecule type" value="Genomic_DNA"/>
</dbReference>
<evidence type="ECO:0000256" key="7">
    <source>
        <dbReference type="SAM" id="MobiDB-lite"/>
    </source>
</evidence>